<sequence>METTMMSSKSSILSPSISWILGTYFDAISTIISAAAASSAIAAIVTTKVADVTRKHRWISANNEVTYFGSSFEGLLRPLHLFAVRVNDSHNGNHAGPLHKLGLSDAECEAIVVASNVLEAPLVPPKLASSVGTPVVPSLI</sequence>
<proteinExistence type="predicted"/>
<protein>
    <submittedName>
        <fullName evidence="1">Uncharacterized protein</fullName>
    </submittedName>
</protein>
<reference evidence="1 2" key="1">
    <citation type="submission" date="2019-01" db="EMBL/GenBank/DDBJ databases">
        <title>Sequencing of cultivated peanut Arachis hypogaea provides insights into genome evolution and oil improvement.</title>
        <authorList>
            <person name="Chen X."/>
        </authorList>
    </citation>
    <scope>NUCLEOTIDE SEQUENCE [LARGE SCALE GENOMIC DNA]</scope>
    <source>
        <strain evidence="2">cv. Fuhuasheng</strain>
        <tissue evidence="1">Leaves</tissue>
    </source>
</reference>
<name>A0A445BKM4_ARAHY</name>
<gene>
    <name evidence="1" type="ORF">Ahy_A09g044716</name>
</gene>
<dbReference type="Proteomes" id="UP000289738">
    <property type="component" value="Chromosome A09"/>
</dbReference>
<accession>A0A445BKM4</accession>
<dbReference type="EMBL" id="SDMP01000009">
    <property type="protein sequence ID" value="RYR39220.1"/>
    <property type="molecule type" value="Genomic_DNA"/>
</dbReference>
<evidence type="ECO:0000313" key="1">
    <source>
        <dbReference type="EMBL" id="RYR39220.1"/>
    </source>
</evidence>
<organism evidence="1 2">
    <name type="scientific">Arachis hypogaea</name>
    <name type="common">Peanut</name>
    <dbReference type="NCBI Taxonomy" id="3818"/>
    <lineage>
        <taxon>Eukaryota</taxon>
        <taxon>Viridiplantae</taxon>
        <taxon>Streptophyta</taxon>
        <taxon>Embryophyta</taxon>
        <taxon>Tracheophyta</taxon>
        <taxon>Spermatophyta</taxon>
        <taxon>Magnoliopsida</taxon>
        <taxon>eudicotyledons</taxon>
        <taxon>Gunneridae</taxon>
        <taxon>Pentapetalae</taxon>
        <taxon>rosids</taxon>
        <taxon>fabids</taxon>
        <taxon>Fabales</taxon>
        <taxon>Fabaceae</taxon>
        <taxon>Papilionoideae</taxon>
        <taxon>50 kb inversion clade</taxon>
        <taxon>dalbergioids sensu lato</taxon>
        <taxon>Dalbergieae</taxon>
        <taxon>Pterocarpus clade</taxon>
        <taxon>Arachis</taxon>
    </lineage>
</organism>
<keyword evidence="2" id="KW-1185">Reference proteome</keyword>
<evidence type="ECO:0000313" key="2">
    <source>
        <dbReference type="Proteomes" id="UP000289738"/>
    </source>
</evidence>
<dbReference type="STRING" id="3818.A0A445BKM4"/>
<dbReference type="AlphaFoldDB" id="A0A445BKM4"/>
<comment type="caution">
    <text evidence="1">The sequence shown here is derived from an EMBL/GenBank/DDBJ whole genome shotgun (WGS) entry which is preliminary data.</text>
</comment>